<feature type="transmembrane region" description="Helical" evidence="1">
    <location>
        <begin position="54"/>
        <end position="83"/>
    </location>
</feature>
<organism evidence="2 3">
    <name type="scientific">Meloidogyne enterolobii</name>
    <name type="common">Root-knot nematode worm</name>
    <name type="synonym">Meloidogyne mayaguensis</name>
    <dbReference type="NCBI Taxonomy" id="390850"/>
    <lineage>
        <taxon>Eukaryota</taxon>
        <taxon>Metazoa</taxon>
        <taxon>Ecdysozoa</taxon>
        <taxon>Nematoda</taxon>
        <taxon>Chromadorea</taxon>
        <taxon>Rhabditida</taxon>
        <taxon>Tylenchina</taxon>
        <taxon>Tylenchomorpha</taxon>
        <taxon>Tylenchoidea</taxon>
        <taxon>Meloidogynidae</taxon>
        <taxon>Meloidogyninae</taxon>
        <taxon>Meloidogyne</taxon>
    </lineage>
</organism>
<accession>A0A6V7UH64</accession>
<comment type="caution">
    <text evidence="2">The sequence shown here is derived from an EMBL/GenBank/DDBJ whole genome shotgun (WGS) entry which is preliminary data.</text>
</comment>
<feature type="transmembrane region" description="Helical" evidence="1">
    <location>
        <begin position="104"/>
        <end position="132"/>
    </location>
</feature>
<dbReference type="InterPro" id="IPR019425">
    <property type="entry name" value="7TM_GPCR_serpentine_rcpt_Srt"/>
</dbReference>
<dbReference type="Pfam" id="PF10321">
    <property type="entry name" value="7TM_GPCR_Srt"/>
    <property type="match status" value="1"/>
</dbReference>
<name>A0A6V7UH64_MELEN</name>
<evidence type="ECO:0000313" key="2">
    <source>
        <dbReference type="EMBL" id="CAD2157666.1"/>
    </source>
</evidence>
<keyword evidence="1" id="KW-1133">Transmembrane helix</keyword>
<dbReference type="PANTHER" id="PTHR23021:SF11">
    <property type="entry name" value="SERPENTINE RECEPTOR, CLASS T"/>
    <property type="match status" value="1"/>
</dbReference>
<dbReference type="EMBL" id="CAJEWN010000067">
    <property type="protein sequence ID" value="CAD2157666.1"/>
    <property type="molecule type" value="Genomic_DNA"/>
</dbReference>
<reference evidence="2 3" key="1">
    <citation type="submission" date="2020-08" db="EMBL/GenBank/DDBJ databases">
        <authorList>
            <person name="Koutsovoulos G."/>
            <person name="Danchin GJ E."/>
        </authorList>
    </citation>
    <scope>NUCLEOTIDE SEQUENCE [LARGE SCALE GENOMIC DNA]</scope>
</reference>
<evidence type="ECO:0000256" key="1">
    <source>
        <dbReference type="SAM" id="Phobius"/>
    </source>
</evidence>
<sequence>MEYILWNREEFDIVYNCTGINVNDIPIEQRRYPIAAIICIILGCIYYFNWSSLLFFTFLTYFVGCCGLFFWACECSADLILGINRCLEMAFPKIARKLFHNNRVYIWITFCTLHGLYWLLFCHPVIFSGILFEVSYEPLIGYIPFRMDLFERDIFEISIHNTILAIGSPLIYTLFGLCLYFKIKEMTTRVTKDEIMVFIQVFIISMLNTAEGLAYTYKFKYPDSGFWLTIIAHFSW</sequence>
<gene>
    <name evidence="2" type="ORF">MENT_LOCUS12740</name>
</gene>
<feature type="transmembrane region" description="Helical" evidence="1">
    <location>
        <begin position="195"/>
        <end position="217"/>
    </location>
</feature>
<dbReference type="PANTHER" id="PTHR23021">
    <property type="entry name" value="SERPENTINE RECEPTOR, CLASS T"/>
    <property type="match status" value="1"/>
</dbReference>
<evidence type="ECO:0000313" key="3">
    <source>
        <dbReference type="Proteomes" id="UP000580250"/>
    </source>
</evidence>
<protein>
    <submittedName>
        <fullName evidence="2">Uncharacterized protein</fullName>
    </submittedName>
</protein>
<proteinExistence type="predicted"/>
<feature type="transmembrane region" description="Helical" evidence="1">
    <location>
        <begin position="163"/>
        <end position="183"/>
    </location>
</feature>
<dbReference type="AlphaFoldDB" id="A0A6V7UH64"/>
<feature type="transmembrane region" description="Helical" evidence="1">
    <location>
        <begin position="32"/>
        <end position="48"/>
    </location>
</feature>
<keyword evidence="1" id="KW-0812">Transmembrane</keyword>
<dbReference type="Proteomes" id="UP000580250">
    <property type="component" value="Unassembled WGS sequence"/>
</dbReference>
<keyword evidence="1" id="KW-0472">Membrane</keyword>